<organism evidence="5 6">
    <name type="scientific">Psychrobacter pasteurii</name>
    <dbReference type="NCBI Taxonomy" id="1945520"/>
    <lineage>
        <taxon>Bacteria</taxon>
        <taxon>Pseudomonadati</taxon>
        <taxon>Pseudomonadota</taxon>
        <taxon>Gammaproteobacteria</taxon>
        <taxon>Moraxellales</taxon>
        <taxon>Moraxellaceae</taxon>
        <taxon>Psychrobacter</taxon>
    </lineage>
</organism>
<dbReference type="Gene3D" id="3.10.420.10">
    <property type="entry name" value="SecB-like"/>
    <property type="match status" value="1"/>
</dbReference>
<keyword evidence="6" id="KW-1185">Reference proteome</keyword>
<dbReference type="AlphaFoldDB" id="A0A1R4EI18"/>
<protein>
    <submittedName>
        <fullName evidence="5">Preprotein translocase subunit SecB</fullName>
    </submittedName>
</protein>
<evidence type="ECO:0000313" key="6">
    <source>
        <dbReference type="Proteomes" id="UP000188169"/>
    </source>
</evidence>
<dbReference type="InterPro" id="IPR003708">
    <property type="entry name" value="SecB"/>
</dbReference>
<dbReference type="OrthoDB" id="983047at2"/>
<evidence type="ECO:0000313" key="5">
    <source>
        <dbReference type="EMBL" id="SJM38128.1"/>
    </source>
</evidence>
<dbReference type="Pfam" id="PF02556">
    <property type="entry name" value="SecB"/>
    <property type="match status" value="1"/>
</dbReference>
<dbReference type="GO" id="GO:0051262">
    <property type="term" value="P:protein tetramerization"/>
    <property type="evidence" value="ECO:0007669"/>
    <property type="project" value="InterPro"/>
</dbReference>
<accession>A0A1R4EI18</accession>
<reference evidence="6" key="1">
    <citation type="submission" date="2017-02" db="EMBL/GenBank/DDBJ databases">
        <authorList>
            <person name="Mornico D."/>
        </authorList>
    </citation>
    <scope>NUCLEOTIDE SEQUENCE [LARGE SCALE GENOMIC DNA]</scope>
</reference>
<sequence length="129" mass="14659">MNIQLKHWQVTSLKMTSENINTFTSATSSGDLHLEVGNTFIDDQNFDVLFKINLSDDEFSLEIEARFDFQLDVIMTEDFKTSSFPVVNAPAISFPYLRAFISNLTLQSGIKPIILPSINFVELHKNKDP</sequence>
<keyword evidence="4" id="KW-0811">Translocation</keyword>
<name>A0A1R4EI18_9GAMM</name>
<evidence type="ECO:0000256" key="3">
    <source>
        <dbReference type="ARBA" id="ARBA00022927"/>
    </source>
</evidence>
<proteinExistence type="inferred from homology"/>
<evidence type="ECO:0000256" key="4">
    <source>
        <dbReference type="ARBA" id="ARBA00023010"/>
    </source>
</evidence>
<keyword evidence="3" id="KW-0653">Protein transport</keyword>
<dbReference type="Proteomes" id="UP000188169">
    <property type="component" value="Unassembled WGS sequence"/>
</dbReference>
<dbReference type="EMBL" id="FUGD01000126">
    <property type="protein sequence ID" value="SJM38128.1"/>
    <property type="molecule type" value="Genomic_DNA"/>
</dbReference>
<gene>
    <name evidence="5" type="ORF">A1019T_02118</name>
</gene>
<dbReference type="InterPro" id="IPR035958">
    <property type="entry name" value="SecB-like_sf"/>
</dbReference>
<evidence type="ECO:0000256" key="2">
    <source>
        <dbReference type="ARBA" id="ARBA00022448"/>
    </source>
</evidence>
<dbReference type="SUPFAM" id="SSF54611">
    <property type="entry name" value="SecB-like"/>
    <property type="match status" value="1"/>
</dbReference>
<dbReference type="GO" id="GO:0015031">
    <property type="term" value="P:protein transport"/>
    <property type="evidence" value="ECO:0007669"/>
    <property type="project" value="UniProtKB-KW"/>
</dbReference>
<comment type="similarity">
    <text evidence="1">Belongs to the SecB family.</text>
</comment>
<keyword evidence="2" id="KW-0813">Transport</keyword>
<dbReference type="STRING" id="1945520.A1019T_02118"/>
<dbReference type="RefSeq" id="WP_077449492.1">
    <property type="nucleotide sequence ID" value="NZ_FUGD01000126.1"/>
</dbReference>
<dbReference type="GO" id="GO:0051082">
    <property type="term" value="F:unfolded protein binding"/>
    <property type="evidence" value="ECO:0007669"/>
    <property type="project" value="InterPro"/>
</dbReference>
<evidence type="ECO:0000256" key="1">
    <source>
        <dbReference type="ARBA" id="ARBA00009990"/>
    </source>
</evidence>